<accession>A0A937FXH3</accession>
<dbReference type="AlphaFoldDB" id="A0A937FXH3"/>
<sequence>MINRQGNIAFKLVALFFAVTFINIGISPEQPEKETGVSDVQVCDTICDTQESANFFTQVLEVGWDIYQAIPDAETSQKEEKNSKKSYTDWFYNDTLCLVTSVSDNSLLNKPLFPNIDYRNYIIEVIPPPPKA</sequence>
<proteinExistence type="predicted"/>
<evidence type="ECO:0000313" key="2">
    <source>
        <dbReference type="EMBL" id="MBL6446333.1"/>
    </source>
</evidence>
<keyword evidence="3" id="KW-1185">Reference proteome</keyword>
<reference evidence="2" key="1">
    <citation type="submission" date="2021-01" db="EMBL/GenBank/DDBJ databases">
        <title>Fulvivirga kasyanovii gen. nov., sp nov., a novel member of the phylum Bacteroidetes isolated from seawater in a mussel farm.</title>
        <authorList>
            <person name="Zhao L.-H."/>
            <person name="Wang Z.-J."/>
        </authorList>
    </citation>
    <scope>NUCLEOTIDE SEQUENCE</scope>
    <source>
        <strain evidence="2">29W222</strain>
    </source>
</reference>
<comment type="caution">
    <text evidence="2">The sequence shown here is derived from an EMBL/GenBank/DDBJ whole genome shotgun (WGS) entry which is preliminary data.</text>
</comment>
<organism evidence="2 3">
    <name type="scientific">Fulvivirga marina</name>
    <dbReference type="NCBI Taxonomy" id="2494733"/>
    <lineage>
        <taxon>Bacteria</taxon>
        <taxon>Pseudomonadati</taxon>
        <taxon>Bacteroidota</taxon>
        <taxon>Cytophagia</taxon>
        <taxon>Cytophagales</taxon>
        <taxon>Fulvivirgaceae</taxon>
        <taxon>Fulvivirga</taxon>
    </lineage>
</organism>
<dbReference type="Proteomes" id="UP000614216">
    <property type="component" value="Unassembled WGS sequence"/>
</dbReference>
<keyword evidence="1" id="KW-0812">Transmembrane</keyword>
<dbReference type="RefSeq" id="WP_202855869.1">
    <property type="nucleotide sequence ID" value="NZ_JAEUGD010000023.1"/>
</dbReference>
<dbReference type="EMBL" id="JAEUGD010000023">
    <property type="protein sequence ID" value="MBL6446333.1"/>
    <property type="molecule type" value="Genomic_DNA"/>
</dbReference>
<keyword evidence="1" id="KW-1133">Transmembrane helix</keyword>
<gene>
    <name evidence="2" type="ORF">JMN32_08440</name>
</gene>
<protein>
    <submittedName>
        <fullName evidence="2">Uncharacterized protein</fullName>
    </submittedName>
</protein>
<keyword evidence="1" id="KW-0472">Membrane</keyword>
<feature type="transmembrane region" description="Helical" evidence="1">
    <location>
        <begin position="7"/>
        <end position="26"/>
    </location>
</feature>
<evidence type="ECO:0000313" key="3">
    <source>
        <dbReference type="Proteomes" id="UP000614216"/>
    </source>
</evidence>
<name>A0A937FXH3_9BACT</name>
<evidence type="ECO:0000256" key="1">
    <source>
        <dbReference type="SAM" id="Phobius"/>
    </source>
</evidence>